<dbReference type="InterPro" id="IPR001584">
    <property type="entry name" value="Integrase_cat-core"/>
</dbReference>
<name>A0A9D4EJD2_DREPO</name>
<evidence type="ECO:0000313" key="3">
    <source>
        <dbReference type="Proteomes" id="UP000828390"/>
    </source>
</evidence>
<accession>A0A9D4EJD2</accession>
<dbReference type="PANTHER" id="PTHR37984:SF15">
    <property type="entry name" value="INTEGRASE CATALYTIC DOMAIN-CONTAINING PROTEIN"/>
    <property type="match status" value="1"/>
</dbReference>
<dbReference type="GO" id="GO:0003676">
    <property type="term" value="F:nucleic acid binding"/>
    <property type="evidence" value="ECO:0007669"/>
    <property type="project" value="InterPro"/>
</dbReference>
<reference evidence="2" key="2">
    <citation type="submission" date="2020-11" db="EMBL/GenBank/DDBJ databases">
        <authorList>
            <person name="McCartney M.A."/>
            <person name="Auch B."/>
            <person name="Kono T."/>
            <person name="Mallez S."/>
            <person name="Becker A."/>
            <person name="Gohl D.M."/>
            <person name="Silverstein K.A.T."/>
            <person name="Koren S."/>
            <person name="Bechman K.B."/>
            <person name="Herman A."/>
            <person name="Abrahante J.E."/>
            <person name="Garbe J."/>
        </authorList>
    </citation>
    <scope>NUCLEOTIDE SEQUENCE</scope>
    <source>
        <strain evidence="2">Duluth1</strain>
        <tissue evidence="2">Whole animal</tissue>
    </source>
</reference>
<dbReference type="PROSITE" id="PS50994">
    <property type="entry name" value="INTEGRASE"/>
    <property type="match status" value="1"/>
</dbReference>
<proteinExistence type="predicted"/>
<reference evidence="2" key="1">
    <citation type="journal article" date="2019" name="bioRxiv">
        <title>The Genome of the Zebra Mussel, Dreissena polymorpha: A Resource for Invasive Species Research.</title>
        <authorList>
            <person name="McCartney M.A."/>
            <person name="Auch B."/>
            <person name="Kono T."/>
            <person name="Mallez S."/>
            <person name="Zhang Y."/>
            <person name="Obille A."/>
            <person name="Becker A."/>
            <person name="Abrahante J.E."/>
            <person name="Garbe J."/>
            <person name="Badalamenti J.P."/>
            <person name="Herman A."/>
            <person name="Mangelson H."/>
            <person name="Liachko I."/>
            <person name="Sullivan S."/>
            <person name="Sone E.D."/>
            <person name="Koren S."/>
            <person name="Silverstein K.A.T."/>
            <person name="Beckman K.B."/>
            <person name="Gohl D.M."/>
        </authorList>
    </citation>
    <scope>NUCLEOTIDE SEQUENCE</scope>
    <source>
        <strain evidence="2">Duluth1</strain>
        <tissue evidence="2">Whole animal</tissue>
    </source>
</reference>
<evidence type="ECO:0000313" key="2">
    <source>
        <dbReference type="EMBL" id="KAH3781407.1"/>
    </source>
</evidence>
<dbReference type="SUPFAM" id="SSF53098">
    <property type="entry name" value="Ribonuclease H-like"/>
    <property type="match status" value="1"/>
</dbReference>
<dbReference type="GO" id="GO:0015074">
    <property type="term" value="P:DNA integration"/>
    <property type="evidence" value="ECO:0007669"/>
    <property type="project" value="InterPro"/>
</dbReference>
<dbReference type="Gene3D" id="3.30.420.10">
    <property type="entry name" value="Ribonuclease H-like superfamily/Ribonuclease H"/>
    <property type="match status" value="1"/>
</dbReference>
<dbReference type="PANTHER" id="PTHR37984">
    <property type="entry name" value="PROTEIN CBG26694"/>
    <property type="match status" value="1"/>
</dbReference>
<protein>
    <recommendedName>
        <fullName evidence="1">Integrase catalytic domain-containing protein</fullName>
    </recommendedName>
</protein>
<dbReference type="Proteomes" id="UP000828390">
    <property type="component" value="Unassembled WGS sequence"/>
</dbReference>
<feature type="domain" description="Integrase catalytic" evidence="1">
    <location>
        <begin position="1"/>
        <end position="83"/>
    </location>
</feature>
<evidence type="ECO:0000259" key="1">
    <source>
        <dbReference type="PROSITE" id="PS50994"/>
    </source>
</evidence>
<dbReference type="InterPro" id="IPR012337">
    <property type="entry name" value="RNaseH-like_sf"/>
</dbReference>
<gene>
    <name evidence="2" type="ORF">DPMN_159234</name>
</gene>
<dbReference type="InterPro" id="IPR036397">
    <property type="entry name" value="RNaseH_sf"/>
</dbReference>
<organism evidence="2 3">
    <name type="scientific">Dreissena polymorpha</name>
    <name type="common">Zebra mussel</name>
    <name type="synonym">Mytilus polymorpha</name>
    <dbReference type="NCBI Taxonomy" id="45954"/>
    <lineage>
        <taxon>Eukaryota</taxon>
        <taxon>Metazoa</taxon>
        <taxon>Spiralia</taxon>
        <taxon>Lophotrochozoa</taxon>
        <taxon>Mollusca</taxon>
        <taxon>Bivalvia</taxon>
        <taxon>Autobranchia</taxon>
        <taxon>Heteroconchia</taxon>
        <taxon>Euheterodonta</taxon>
        <taxon>Imparidentia</taxon>
        <taxon>Neoheterodontei</taxon>
        <taxon>Myida</taxon>
        <taxon>Dreissenoidea</taxon>
        <taxon>Dreissenidae</taxon>
        <taxon>Dreissena</taxon>
    </lineage>
</organism>
<comment type="caution">
    <text evidence="2">The sequence shown here is derived from an EMBL/GenBank/DDBJ whole genome shotgun (WGS) entry which is preliminary data.</text>
</comment>
<sequence>MSSLIQEICQLAGIQQSRTTPYHAMGNGMVERFNQTLIQMLGTLEEDKKSNWKDYVSPMVHAYNSTIHNSTGYAPYFLMFGRHPRLAVDALLGLNTDDIGAKYKNEYARKLRERLASSYHKAKKIANRTAEVTKRQYDMKARDAKIQPGDLVLVRNVTLKGKQKIADRWEDTPYVVLGQPNPEIPVYDVRRDDPRAKRIRRLHRNLLLPFGVDLTSNGSVPQSRESHQQSELVDIPRYVIPQRRAGSTVSQDDEKSCVDEVPVLRRSARKRNPPKWRTSRDFVY</sequence>
<dbReference type="InterPro" id="IPR050951">
    <property type="entry name" value="Retrovirus_Pol_polyprotein"/>
</dbReference>
<keyword evidence="3" id="KW-1185">Reference proteome</keyword>
<dbReference type="EMBL" id="JAIWYP010000008">
    <property type="protein sequence ID" value="KAH3781407.1"/>
    <property type="molecule type" value="Genomic_DNA"/>
</dbReference>
<dbReference type="AlphaFoldDB" id="A0A9D4EJD2"/>